<feature type="compositionally biased region" description="Pro residues" evidence="5">
    <location>
        <begin position="33"/>
        <end position="48"/>
    </location>
</feature>
<keyword evidence="4" id="KW-0676">Redox-active center</keyword>
<dbReference type="EMBL" id="LWSU01000164">
    <property type="protein sequence ID" value="OAX55442.1"/>
    <property type="molecule type" value="Genomic_DNA"/>
</dbReference>
<comment type="subcellular location">
    <subcellularLocation>
        <location evidence="1">Cell envelope</location>
    </subcellularLocation>
</comment>
<dbReference type="InterPro" id="IPR036249">
    <property type="entry name" value="Thioredoxin-like_sf"/>
</dbReference>
<dbReference type="PROSITE" id="PS00194">
    <property type="entry name" value="THIOREDOXIN_1"/>
    <property type="match status" value="1"/>
</dbReference>
<dbReference type="InterPro" id="IPR013766">
    <property type="entry name" value="Thioredoxin_domain"/>
</dbReference>
<dbReference type="PROSITE" id="PS51352">
    <property type="entry name" value="THIOREDOXIN_2"/>
    <property type="match status" value="1"/>
</dbReference>
<proteinExistence type="predicted"/>
<dbReference type="InterPro" id="IPR050553">
    <property type="entry name" value="Thioredoxin_ResA/DsbE_sf"/>
</dbReference>
<evidence type="ECO:0000313" key="7">
    <source>
        <dbReference type="EMBL" id="OAX55442.1"/>
    </source>
</evidence>
<feature type="region of interest" description="Disordered" evidence="5">
    <location>
        <begin position="25"/>
        <end position="74"/>
    </location>
</feature>
<dbReference type="PANTHER" id="PTHR42852:SF6">
    <property type="entry name" value="THIOL:DISULFIDE INTERCHANGE PROTEIN DSBE"/>
    <property type="match status" value="1"/>
</dbReference>
<evidence type="ECO:0000256" key="2">
    <source>
        <dbReference type="ARBA" id="ARBA00022748"/>
    </source>
</evidence>
<gene>
    <name evidence="7" type="ORF">A6R73_16805</name>
</gene>
<keyword evidence="2" id="KW-0201">Cytochrome c-type biogenesis</keyword>
<dbReference type="InterPro" id="IPR000866">
    <property type="entry name" value="AhpC/TSA"/>
</dbReference>
<dbReference type="PANTHER" id="PTHR42852">
    <property type="entry name" value="THIOL:DISULFIDE INTERCHANGE PROTEIN DSBE"/>
    <property type="match status" value="1"/>
</dbReference>
<accession>A0A199P2M3</accession>
<sequence>MTPRILFPLFVAAALLAGCDRHPSPAAGAAPGAPAPAAPPAPPAPAAPAAPTAPAAGEGPNVVQETRPQPTLKVKTVDGSDYDLAAHRGQWVVVNFWATWCAPCLKEMPELSALHVMRDNIEVVGLAYEDIELAEMQAFLKDHPVAYPVAILDTYAPPADFATPRGLPMTYLIAPDGKVAKQFLGPVNAHDIEAAIAAAGGKVAGQTKAAG</sequence>
<evidence type="ECO:0000256" key="4">
    <source>
        <dbReference type="ARBA" id="ARBA00023284"/>
    </source>
</evidence>
<dbReference type="CDD" id="cd02966">
    <property type="entry name" value="TlpA_like_family"/>
    <property type="match status" value="1"/>
</dbReference>
<evidence type="ECO:0000256" key="5">
    <source>
        <dbReference type="SAM" id="MobiDB-lite"/>
    </source>
</evidence>
<dbReference type="InterPro" id="IPR017937">
    <property type="entry name" value="Thioredoxin_CS"/>
</dbReference>
<dbReference type="RefSeq" id="WP_064539503.1">
    <property type="nucleotide sequence ID" value="NZ_LWSU01000164.1"/>
</dbReference>
<feature type="domain" description="Thioredoxin" evidence="6">
    <location>
        <begin position="63"/>
        <end position="201"/>
    </location>
</feature>
<organism evidence="7 8">
    <name type="scientific">Xanthomonas graminis pv. poae</name>
    <dbReference type="NCBI Taxonomy" id="227946"/>
    <lineage>
        <taxon>Bacteria</taxon>
        <taxon>Pseudomonadati</taxon>
        <taxon>Pseudomonadota</taxon>
        <taxon>Gammaproteobacteria</taxon>
        <taxon>Lysobacterales</taxon>
        <taxon>Lysobacteraceae</taxon>
        <taxon>Xanthomonas</taxon>
        <taxon>Xanthomonas translucens group</taxon>
        <taxon>Xanthomonas graminis</taxon>
    </lineage>
</organism>
<name>A0A199P2M3_9XANT</name>
<reference evidence="7 8" key="1">
    <citation type="submission" date="2016-04" db="EMBL/GenBank/DDBJ databases">
        <title>Xanthomonas translucens phylogeny.</title>
        <authorList>
            <person name="Langlois P."/>
        </authorList>
    </citation>
    <scope>NUCLEOTIDE SEQUENCE [LARGE SCALE GENOMIC DNA]</scope>
    <source>
        <strain evidence="7 8">B99</strain>
    </source>
</reference>
<evidence type="ECO:0000256" key="3">
    <source>
        <dbReference type="ARBA" id="ARBA00023157"/>
    </source>
</evidence>
<dbReference type="GO" id="GO:0017004">
    <property type="term" value="P:cytochrome complex assembly"/>
    <property type="evidence" value="ECO:0007669"/>
    <property type="project" value="UniProtKB-KW"/>
</dbReference>
<evidence type="ECO:0000256" key="1">
    <source>
        <dbReference type="ARBA" id="ARBA00004196"/>
    </source>
</evidence>
<dbReference type="GO" id="GO:0015036">
    <property type="term" value="F:disulfide oxidoreductase activity"/>
    <property type="evidence" value="ECO:0007669"/>
    <property type="project" value="UniProtKB-ARBA"/>
</dbReference>
<dbReference type="Proteomes" id="UP000093858">
    <property type="component" value="Unassembled WGS sequence"/>
</dbReference>
<dbReference type="GO" id="GO:0030313">
    <property type="term" value="C:cell envelope"/>
    <property type="evidence" value="ECO:0007669"/>
    <property type="project" value="UniProtKB-SubCell"/>
</dbReference>
<dbReference type="PROSITE" id="PS51257">
    <property type="entry name" value="PROKAR_LIPOPROTEIN"/>
    <property type="match status" value="1"/>
</dbReference>
<evidence type="ECO:0000313" key="8">
    <source>
        <dbReference type="Proteomes" id="UP000093858"/>
    </source>
</evidence>
<feature type="compositionally biased region" description="Low complexity" evidence="5">
    <location>
        <begin position="49"/>
        <end position="60"/>
    </location>
</feature>
<evidence type="ECO:0000259" key="6">
    <source>
        <dbReference type="PROSITE" id="PS51352"/>
    </source>
</evidence>
<protein>
    <submittedName>
        <fullName evidence="7">Thioredoxin</fullName>
    </submittedName>
</protein>
<dbReference type="Pfam" id="PF00578">
    <property type="entry name" value="AhpC-TSA"/>
    <property type="match status" value="1"/>
</dbReference>
<keyword evidence="3" id="KW-1015">Disulfide bond</keyword>
<dbReference type="SUPFAM" id="SSF52833">
    <property type="entry name" value="Thioredoxin-like"/>
    <property type="match status" value="1"/>
</dbReference>
<comment type="caution">
    <text evidence="7">The sequence shown here is derived from an EMBL/GenBank/DDBJ whole genome shotgun (WGS) entry which is preliminary data.</text>
</comment>
<dbReference type="Gene3D" id="3.40.30.10">
    <property type="entry name" value="Glutaredoxin"/>
    <property type="match status" value="1"/>
</dbReference>
<dbReference type="AlphaFoldDB" id="A0A199P2M3"/>
<dbReference type="GO" id="GO:0016209">
    <property type="term" value="F:antioxidant activity"/>
    <property type="evidence" value="ECO:0007669"/>
    <property type="project" value="InterPro"/>
</dbReference>